<reference evidence="3 4" key="1">
    <citation type="submission" date="2023-01" db="EMBL/GenBank/DDBJ databases">
        <authorList>
            <person name="Kreplak J."/>
        </authorList>
    </citation>
    <scope>NUCLEOTIDE SEQUENCE [LARGE SCALE GENOMIC DNA]</scope>
</reference>
<evidence type="ECO:0000256" key="2">
    <source>
        <dbReference type="SAM" id="MobiDB-lite"/>
    </source>
</evidence>
<sequence length="262" mass="29271">MATAAESPEPETPPSTVHHSTITTTQPQTLDVKPFIDYAVGQALFYQKTFNDAVESAIDASTSRFSQIRSTSLAHFQQTLYYLDDFKSQYNAYEDILFGKIKEGVHVAASHPVITCGATASMGLLVLKRPRRILYNNAKRLFVSEESLVSKATAEVKELRQSIDLLKAEVERMEKSALHAEEQFLHGRTKLRQAGKQIRNVIQSAYKIERRAGGLKDILGELPKREASHFRSQVSQLASEAKREKNSLAKEVSKISNYGISV</sequence>
<dbReference type="EMBL" id="OX451740">
    <property type="protein sequence ID" value="CAI8612572.1"/>
    <property type="molecule type" value="Genomic_DNA"/>
</dbReference>
<dbReference type="AlphaFoldDB" id="A0AAV1AVQ3"/>
<feature type="region of interest" description="Disordered" evidence="2">
    <location>
        <begin position="1"/>
        <end position="24"/>
    </location>
</feature>
<dbReference type="Proteomes" id="UP001157006">
    <property type="component" value="Chromosome 5"/>
</dbReference>
<proteinExistence type="predicted"/>
<evidence type="ECO:0000256" key="1">
    <source>
        <dbReference type="SAM" id="Coils"/>
    </source>
</evidence>
<dbReference type="InterPro" id="IPR053284">
    <property type="entry name" value="RGS1-HXK1_interactor"/>
</dbReference>
<protein>
    <submittedName>
        <fullName evidence="3">Uncharacterized protein</fullName>
    </submittedName>
</protein>
<gene>
    <name evidence="3" type="ORF">VFH_V040640</name>
</gene>
<dbReference type="PANTHER" id="PTHR34554:SF1">
    <property type="entry name" value="ALANINE-TRNA LIGASE"/>
    <property type="match status" value="1"/>
</dbReference>
<organism evidence="3 4">
    <name type="scientific">Vicia faba</name>
    <name type="common">Broad bean</name>
    <name type="synonym">Faba vulgaris</name>
    <dbReference type="NCBI Taxonomy" id="3906"/>
    <lineage>
        <taxon>Eukaryota</taxon>
        <taxon>Viridiplantae</taxon>
        <taxon>Streptophyta</taxon>
        <taxon>Embryophyta</taxon>
        <taxon>Tracheophyta</taxon>
        <taxon>Spermatophyta</taxon>
        <taxon>Magnoliopsida</taxon>
        <taxon>eudicotyledons</taxon>
        <taxon>Gunneridae</taxon>
        <taxon>Pentapetalae</taxon>
        <taxon>rosids</taxon>
        <taxon>fabids</taxon>
        <taxon>Fabales</taxon>
        <taxon>Fabaceae</taxon>
        <taxon>Papilionoideae</taxon>
        <taxon>50 kb inversion clade</taxon>
        <taxon>NPAAA clade</taxon>
        <taxon>Hologalegina</taxon>
        <taxon>IRL clade</taxon>
        <taxon>Fabeae</taxon>
        <taxon>Vicia</taxon>
    </lineage>
</organism>
<keyword evidence="1" id="KW-0175">Coiled coil</keyword>
<evidence type="ECO:0000313" key="4">
    <source>
        <dbReference type="Proteomes" id="UP001157006"/>
    </source>
</evidence>
<evidence type="ECO:0000313" key="3">
    <source>
        <dbReference type="EMBL" id="CAI8612572.1"/>
    </source>
</evidence>
<keyword evidence="4" id="KW-1185">Reference proteome</keyword>
<name>A0AAV1AVQ3_VICFA</name>
<dbReference type="PANTHER" id="PTHR34554">
    <property type="entry name" value="RGS1-HXK1-INTERACTING PROTEIN 1"/>
    <property type="match status" value="1"/>
</dbReference>
<accession>A0AAV1AVQ3</accession>
<feature type="coiled-coil region" evidence="1">
    <location>
        <begin position="149"/>
        <end position="183"/>
    </location>
</feature>